<gene>
    <name evidence="2" type="ORF">V1477_010254</name>
</gene>
<protein>
    <recommendedName>
        <fullName evidence="4">Ribosomal protein L2</fullName>
    </recommendedName>
</protein>
<name>A0ABD2C819_VESMC</name>
<dbReference type="AlphaFoldDB" id="A0ABD2C819"/>
<proteinExistence type="predicted"/>
<keyword evidence="3" id="KW-1185">Reference proteome</keyword>
<evidence type="ECO:0008006" key="4">
    <source>
        <dbReference type="Google" id="ProtNLM"/>
    </source>
</evidence>
<sequence>MDERIRVAISDWQTNRAVFTIPTITSPYEISGFHSEKSLKTLRECKSLRFSLKFNDDLVLIISIRIITATKLPLKMSYEPPGYWRLLPHRVCPGRGLGKYTRLANKGGHPFTTPSRLSKRGKPKVPRSAPKFRKNDWSGVGRHIRDSQFLAQTERPEGQEEQIDSARTVAELGRFI</sequence>
<organism evidence="2 3">
    <name type="scientific">Vespula maculifrons</name>
    <name type="common">Eastern yellow jacket</name>
    <name type="synonym">Wasp</name>
    <dbReference type="NCBI Taxonomy" id="7453"/>
    <lineage>
        <taxon>Eukaryota</taxon>
        <taxon>Metazoa</taxon>
        <taxon>Ecdysozoa</taxon>
        <taxon>Arthropoda</taxon>
        <taxon>Hexapoda</taxon>
        <taxon>Insecta</taxon>
        <taxon>Pterygota</taxon>
        <taxon>Neoptera</taxon>
        <taxon>Endopterygota</taxon>
        <taxon>Hymenoptera</taxon>
        <taxon>Apocrita</taxon>
        <taxon>Aculeata</taxon>
        <taxon>Vespoidea</taxon>
        <taxon>Vespidae</taxon>
        <taxon>Vespinae</taxon>
        <taxon>Vespula</taxon>
    </lineage>
</organism>
<feature type="region of interest" description="Disordered" evidence="1">
    <location>
        <begin position="104"/>
        <end position="132"/>
    </location>
</feature>
<dbReference type="EMBL" id="JAYRBN010000059">
    <property type="protein sequence ID" value="KAL2741193.1"/>
    <property type="molecule type" value="Genomic_DNA"/>
</dbReference>
<dbReference type="Proteomes" id="UP001607303">
    <property type="component" value="Unassembled WGS sequence"/>
</dbReference>
<evidence type="ECO:0000313" key="3">
    <source>
        <dbReference type="Proteomes" id="UP001607303"/>
    </source>
</evidence>
<comment type="caution">
    <text evidence="2">The sequence shown here is derived from an EMBL/GenBank/DDBJ whole genome shotgun (WGS) entry which is preliminary data.</text>
</comment>
<accession>A0ABD2C819</accession>
<evidence type="ECO:0000313" key="2">
    <source>
        <dbReference type="EMBL" id="KAL2741193.1"/>
    </source>
</evidence>
<evidence type="ECO:0000256" key="1">
    <source>
        <dbReference type="SAM" id="MobiDB-lite"/>
    </source>
</evidence>
<reference evidence="2 3" key="1">
    <citation type="journal article" date="2024" name="Ann. Entomol. Soc. Am.">
        <title>Genomic analyses of the southern and eastern yellowjacket wasps (Hymenoptera: Vespidae) reveal evolutionary signatures of social life.</title>
        <authorList>
            <person name="Catto M.A."/>
            <person name="Caine P.B."/>
            <person name="Orr S.E."/>
            <person name="Hunt B.G."/>
            <person name="Goodisman M.A.D."/>
        </authorList>
    </citation>
    <scope>NUCLEOTIDE SEQUENCE [LARGE SCALE GENOMIC DNA]</scope>
    <source>
        <strain evidence="2">232</strain>
        <tissue evidence="2">Head and thorax</tissue>
    </source>
</reference>